<protein>
    <submittedName>
        <fullName evidence="2">Uncharacterized protein</fullName>
    </submittedName>
</protein>
<evidence type="ECO:0000313" key="2">
    <source>
        <dbReference type="EMBL" id="KAJ7319609.1"/>
    </source>
</evidence>
<dbReference type="Proteomes" id="UP001142489">
    <property type="component" value="Unassembled WGS sequence"/>
</dbReference>
<evidence type="ECO:0000256" key="1">
    <source>
        <dbReference type="SAM" id="MobiDB-lite"/>
    </source>
</evidence>
<gene>
    <name evidence="2" type="ORF">JRQ81_019120</name>
</gene>
<dbReference type="EMBL" id="JAPFRF010000010">
    <property type="protein sequence ID" value="KAJ7319609.1"/>
    <property type="molecule type" value="Genomic_DNA"/>
</dbReference>
<feature type="region of interest" description="Disordered" evidence="1">
    <location>
        <begin position="180"/>
        <end position="200"/>
    </location>
</feature>
<name>A0A9Q0XPK2_9SAUR</name>
<sequence length="200" mass="21573">MPSAFPNQPGADSIMPSSHIHSETKVPSQNQDSSNVPKVNQSGGVAASLWPYDTMGGSLRRPSYGRKVLRRSSSVMAAATAGIEMFLEKEKATASAIRTEGVKAGYSGAEKRGELPLGKVLSKSYSQSSGNISMSGKRGSVPVQRESKQYQTLPLRKLESCNWKCHGPFSYCFLKRGEAEDEDDDDEAEQRGGTPALMPV</sequence>
<keyword evidence="3" id="KW-1185">Reference proteome</keyword>
<evidence type="ECO:0000313" key="3">
    <source>
        <dbReference type="Proteomes" id="UP001142489"/>
    </source>
</evidence>
<accession>A0A9Q0XPK2</accession>
<organism evidence="2 3">
    <name type="scientific">Phrynocephalus forsythii</name>
    <dbReference type="NCBI Taxonomy" id="171643"/>
    <lineage>
        <taxon>Eukaryota</taxon>
        <taxon>Metazoa</taxon>
        <taxon>Chordata</taxon>
        <taxon>Craniata</taxon>
        <taxon>Vertebrata</taxon>
        <taxon>Euteleostomi</taxon>
        <taxon>Lepidosauria</taxon>
        <taxon>Squamata</taxon>
        <taxon>Bifurcata</taxon>
        <taxon>Unidentata</taxon>
        <taxon>Episquamata</taxon>
        <taxon>Toxicofera</taxon>
        <taxon>Iguania</taxon>
        <taxon>Acrodonta</taxon>
        <taxon>Agamidae</taxon>
        <taxon>Agaminae</taxon>
        <taxon>Phrynocephalus</taxon>
    </lineage>
</organism>
<reference evidence="2" key="1">
    <citation type="journal article" date="2023" name="DNA Res.">
        <title>Chromosome-level genome assembly of Phrynocephalus forsythii using third-generation DNA sequencing and Hi-C analysis.</title>
        <authorList>
            <person name="Qi Y."/>
            <person name="Zhao W."/>
            <person name="Zhao Y."/>
            <person name="Niu C."/>
            <person name="Cao S."/>
            <person name="Zhang Y."/>
        </authorList>
    </citation>
    <scope>NUCLEOTIDE SEQUENCE</scope>
    <source>
        <tissue evidence="2">Muscle</tissue>
    </source>
</reference>
<feature type="region of interest" description="Disordered" evidence="1">
    <location>
        <begin position="126"/>
        <end position="145"/>
    </location>
</feature>
<comment type="caution">
    <text evidence="2">The sequence shown here is derived from an EMBL/GenBank/DDBJ whole genome shotgun (WGS) entry which is preliminary data.</text>
</comment>
<feature type="compositionally biased region" description="Polar residues" evidence="1">
    <location>
        <begin position="25"/>
        <end position="43"/>
    </location>
</feature>
<feature type="region of interest" description="Disordered" evidence="1">
    <location>
        <begin position="1"/>
        <end position="52"/>
    </location>
</feature>
<dbReference type="AlphaFoldDB" id="A0A9Q0XPK2"/>
<proteinExistence type="predicted"/>